<dbReference type="EMBL" id="CACVBM020001829">
    <property type="protein sequence ID" value="CAA7060399.1"/>
    <property type="molecule type" value="Genomic_DNA"/>
</dbReference>
<dbReference type="GO" id="GO:0046540">
    <property type="term" value="C:U4/U6 x U5 tri-snRNP complex"/>
    <property type="evidence" value="ECO:0007669"/>
    <property type="project" value="InterPro"/>
</dbReference>
<organism evidence="7 8">
    <name type="scientific">Microthlaspi erraticum</name>
    <dbReference type="NCBI Taxonomy" id="1685480"/>
    <lineage>
        <taxon>Eukaryota</taxon>
        <taxon>Viridiplantae</taxon>
        <taxon>Streptophyta</taxon>
        <taxon>Embryophyta</taxon>
        <taxon>Tracheophyta</taxon>
        <taxon>Spermatophyta</taxon>
        <taxon>Magnoliopsida</taxon>
        <taxon>eudicotyledons</taxon>
        <taxon>Gunneridae</taxon>
        <taxon>Pentapetalae</taxon>
        <taxon>rosids</taxon>
        <taxon>malvids</taxon>
        <taxon>Brassicales</taxon>
        <taxon>Brassicaceae</taxon>
        <taxon>Coluteocarpeae</taxon>
        <taxon>Microthlaspi</taxon>
    </lineage>
</organism>
<feature type="compositionally biased region" description="Pro residues" evidence="5">
    <location>
        <begin position="718"/>
        <end position="731"/>
    </location>
</feature>
<dbReference type="PANTHER" id="PTHR14212:SF0">
    <property type="entry name" value="U4_U6 SMALL NUCLEAR RIBONUCLEOPROTEIN PRP3"/>
    <property type="match status" value="1"/>
</dbReference>
<sequence length="969" mass="111983">MPLKRAVTEQKRRRGRRRRRRRRRSDLCEVPFDVVIEILLRLPAKSLLRFKCVSKEWSTLISCPSFRSRLFTHTRQEQQYISLEDEEGPRILLSISLSPTSSPDKTCYVVDGSITGHAGLSLNAVRGLVCFPVSGTACVLNSTTRQVLTLPEIEAHRYDRGKYYIGYDPVNDQYKIVCTSLGSSCFWVLLLEAGGGSWRKVLVHQRHYPSKQVWLNDGSVVHYTAWINEYTCAVVSIDVRSEEVTTIPVPREQVGDEVEEATWTKKGLIKYGGNIAVYDHTRLEDEGFVDLWVLEEKKWLEKKRLVLQPCQRHLVTEDIELVVKGTTQDGKLILAPLEMMHSHDLYFLLYDVHINDLRKVEIKGVPPLWSNKFCYFGLRLMDENHYVMEKEKRTYSRSIRDRDLTADHSPERHGGRRGGRDADHYHHERSHEGRSKEKEARSKRKDREEENRDKEGNKKSRFCGERRSRFEDVETVKKNAQVSQGSVPIASETSSIRQTIEAAKKRAQEVAAQMGQAKTETDVAVEARKPTTKSFVLRVDALGREIDEHGHVIASVTKPSHLTTLKVNINKHKKDDIQILQPNQVVDQQEENPYFDRRMGDIDKNKISRPKRMSFQFVEQGKWERDAKSLKLKYQFGEARARELKVKEAHLKKADGDHINPNLIELPERVPRQEKLKEEPISDDHVEWWDANILTIKGNTKTLKMEKITHYIEHPRPIEPPAEAVPPPPQPLKLTKKEQKKLRTQKRVAKEKEKQEMIRQGLLEPPKGKVKMSNLMNVLASEATQDPTKLEKEIRKAAAEREQAHTDRNAARKLTPGEKREKKERKLFDDPKKAETIVSVYKIKKLSHGKTRFKVEMNARQNMLTGCSVMTDEMSVVVVEGKSKAIKRYGKLMLNRINWKEAEKKEEEEEEEENGGNNKCWLVWQGSVLKQSFDRFHVKECFTKSAAKKVFTDAGVAHYWDLALNHSDD</sequence>
<dbReference type="Gene3D" id="1.20.1280.50">
    <property type="match status" value="1"/>
</dbReference>
<dbReference type="Pfam" id="PF06544">
    <property type="entry name" value="Prp3_C"/>
    <property type="match status" value="1"/>
</dbReference>
<dbReference type="InterPro" id="IPR036047">
    <property type="entry name" value="F-box-like_dom_sf"/>
</dbReference>
<accession>A0A6D2LGU3</accession>
<evidence type="ECO:0000256" key="2">
    <source>
        <dbReference type="ARBA" id="ARBA00022664"/>
    </source>
</evidence>
<feature type="compositionally biased region" description="Basic and acidic residues" evidence="5">
    <location>
        <begin position="1"/>
        <end position="10"/>
    </location>
</feature>
<feature type="region of interest" description="Disordered" evidence="5">
    <location>
        <begin position="397"/>
        <end position="470"/>
    </location>
</feature>
<dbReference type="OrthoDB" id="10264544at2759"/>
<dbReference type="InterPro" id="IPR010541">
    <property type="entry name" value="Prp3_C"/>
</dbReference>
<dbReference type="InterPro" id="IPR027104">
    <property type="entry name" value="Prp3"/>
</dbReference>
<dbReference type="GO" id="GO:0000398">
    <property type="term" value="P:mRNA splicing, via spliceosome"/>
    <property type="evidence" value="ECO:0007669"/>
    <property type="project" value="InterPro"/>
</dbReference>
<keyword evidence="4" id="KW-0539">Nucleus</keyword>
<dbReference type="InterPro" id="IPR013187">
    <property type="entry name" value="F-box-assoc_dom_typ3"/>
</dbReference>
<feature type="compositionally biased region" description="Basic residues" evidence="5">
    <location>
        <begin position="738"/>
        <end position="747"/>
    </location>
</feature>
<evidence type="ECO:0000256" key="4">
    <source>
        <dbReference type="ARBA" id="ARBA00023242"/>
    </source>
</evidence>
<keyword evidence="3" id="KW-0508">mRNA splicing</keyword>
<comment type="caution">
    <text evidence="7">The sequence shown here is derived from an EMBL/GenBank/DDBJ whole genome shotgun (WGS) entry which is preliminary data.</text>
</comment>
<dbReference type="NCBIfam" id="TIGR01640">
    <property type="entry name" value="F_box_assoc_1"/>
    <property type="match status" value="1"/>
</dbReference>
<dbReference type="PROSITE" id="PS50181">
    <property type="entry name" value="FBOX"/>
    <property type="match status" value="1"/>
</dbReference>
<feature type="region of interest" description="Disordered" evidence="5">
    <location>
        <begin position="798"/>
        <end position="828"/>
    </location>
</feature>
<name>A0A6D2LGU3_9BRAS</name>
<dbReference type="PANTHER" id="PTHR14212">
    <property type="entry name" value="U4/U6-ASSOCIATED RNA SPLICING FACTOR-RELATED"/>
    <property type="match status" value="1"/>
</dbReference>
<reference evidence="7" key="1">
    <citation type="submission" date="2020-01" db="EMBL/GenBank/DDBJ databases">
        <authorList>
            <person name="Mishra B."/>
        </authorList>
    </citation>
    <scope>NUCLEOTIDE SEQUENCE [LARGE SCALE GENOMIC DNA]</scope>
</reference>
<dbReference type="SMART" id="SM00256">
    <property type="entry name" value="FBOX"/>
    <property type="match status" value="1"/>
</dbReference>
<dbReference type="InterPro" id="IPR013881">
    <property type="entry name" value="Pre-mRNA_splic_Prp3_dom"/>
</dbReference>
<dbReference type="Pfam" id="PF08572">
    <property type="entry name" value="PRP3"/>
    <property type="match status" value="1"/>
</dbReference>
<comment type="subcellular location">
    <subcellularLocation>
        <location evidence="1">Nucleus</location>
    </subcellularLocation>
</comment>
<evidence type="ECO:0000256" key="1">
    <source>
        <dbReference type="ARBA" id="ARBA00004123"/>
    </source>
</evidence>
<dbReference type="AlphaFoldDB" id="A0A6D2LGU3"/>
<evidence type="ECO:0000313" key="8">
    <source>
        <dbReference type="Proteomes" id="UP000467841"/>
    </source>
</evidence>
<evidence type="ECO:0000313" key="7">
    <source>
        <dbReference type="EMBL" id="CAA7060399.1"/>
    </source>
</evidence>
<dbReference type="CDD" id="cd24162">
    <property type="entry name" value="Prp3_C"/>
    <property type="match status" value="1"/>
</dbReference>
<dbReference type="InterPro" id="IPR001810">
    <property type="entry name" value="F-box_dom"/>
</dbReference>
<proteinExistence type="predicted"/>
<evidence type="ECO:0000256" key="5">
    <source>
        <dbReference type="SAM" id="MobiDB-lite"/>
    </source>
</evidence>
<feature type="region of interest" description="Disordered" evidence="5">
    <location>
        <begin position="1"/>
        <end position="20"/>
    </location>
</feature>
<evidence type="ECO:0000259" key="6">
    <source>
        <dbReference type="PROSITE" id="PS50181"/>
    </source>
</evidence>
<feature type="compositionally biased region" description="Basic residues" evidence="5">
    <location>
        <begin position="11"/>
        <end position="20"/>
    </location>
</feature>
<keyword evidence="2" id="KW-0507">mRNA processing</keyword>
<evidence type="ECO:0000256" key="3">
    <source>
        <dbReference type="ARBA" id="ARBA00023187"/>
    </source>
</evidence>
<feature type="domain" description="F-box" evidence="6">
    <location>
        <begin position="24"/>
        <end position="74"/>
    </location>
</feature>
<gene>
    <name evidence="7" type="ORF">MERR_LOCUS47635</name>
</gene>
<feature type="region of interest" description="Disordered" evidence="5">
    <location>
        <begin position="717"/>
        <end position="755"/>
    </location>
</feature>
<dbReference type="InterPro" id="IPR017451">
    <property type="entry name" value="F-box-assoc_interact_dom"/>
</dbReference>
<dbReference type="SUPFAM" id="SSF81383">
    <property type="entry name" value="F-box domain"/>
    <property type="match status" value="1"/>
</dbReference>
<dbReference type="CDD" id="cd22157">
    <property type="entry name" value="F-box_AtFBW1-like"/>
    <property type="match status" value="1"/>
</dbReference>
<dbReference type="Proteomes" id="UP000467841">
    <property type="component" value="Unassembled WGS sequence"/>
</dbReference>
<dbReference type="Pfam" id="PF00646">
    <property type="entry name" value="F-box"/>
    <property type="match status" value="1"/>
</dbReference>
<dbReference type="Pfam" id="PF08268">
    <property type="entry name" value="FBA_3"/>
    <property type="match status" value="1"/>
</dbReference>
<protein>
    <recommendedName>
        <fullName evidence="6">F-box domain-containing protein</fullName>
    </recommendedName>
</protein>
<keyword evidence="8" id="KW-1185">Reference proteome</keyword>